<name>E1QQB1_VULDI</name>
<dbReference type="AlphaFoldDB" id="E1QQB1"/>
<evidence type="ECO:0000313" key="2">
    <source>
        <dbReference type="Proteomes" id="UP000006681"/>
    </source>
</evidence>
<organism evidence="1 2">
    <name type="scientific">Vulcanisaeta distributa (strain DSM 14429 / JCM 11212 / NBRC 100878 / IC-017)</name>
    <dbReference type="NCBI Taxonomy" id="572478"/>
    <lineage>
        <taxon>Archaea</taxon>
        <taxon>Thermoproteota</taxon>
        <taxon>Thermoprotei</taxon>
        <taxon>Thermoproteales</taxon>
        <taxon>Thermoproteaceae</taxon>
        <taxon>Vulcanisaeta</taxon>
    </lineage>
</organism>
<sequence length="98" mass="11099">MSRFRKLSLTRVKGLVIAVAVINGERHILMNNEAYEVVKEVNRLLGLRRCSVCGRWVRPEDLGYVEIMGNKVTKAVCQECLGRVYSDIAELMGQCLTK</sequence>
<keyword evidence="2" id="KW-1185">Reference proteome</keyword>
<dbReference type="EMBL" id="CP002100">
    <property type="protein sequence ID" value="ADN51598.1"/>
    <property type="molecule type" value="Genomic_DNA"/>
</dbReference>
<dbReference type="RefSeq" id="WP_013337323.1">
    <property type="nucleotide sequence ID" value="NC_014537.1"/>
</dbReference>
<dbReference type="Proteomes" id="UP000006681">
    <property type="component" value="Chromosome"/>
</dbReference>
<dbReference type="GeneID" id="9753183"/>
<dbReference type="STRING" id="572478.Vdis_2230"/>
<dbReference type="KEGG" id="vdi:Vdis_2230"/>
<dbReference type="HOGENOM" id="CLU_2447839_0_0_2"/>
<dbReference type="OrthoDB" id="27119at2157"/>
<dbReference type="eggNOG" id="arCOG07747">
    <property type="taxonomic scope" value="Archaea"/>
</dbReference>
<accession>E1QQB1</accession>
<reference evidence="1 2" key="1">
    <citation type="journal article" date="2010" name="Stand. Genomic Sci.">
        <title>Complete genome sequence of Vulcanisaeta distributa type strain (IC-017).</title>
        <authorList>
            <person name="Mavromatis K."/>
            <person name="Sikorski J."/>
            <person name="Pabst E."/>
            <person name="Teshima H."/>
            <person name="Lapidus A."/>
            <person name="Lucas S."/>
            <person name="Nolan M."/>
            <person name="Glavina Del Rio T."/>
            <person name="Cheng J.F."/>
            <person name="Bruce D."/>
            <person name="Goodwin L."/>
            <person name="Pitluck S."/>
            <person name="Liolios K."/>
            <person name="Ivanova N."/>
            <person name="Mikhailova N."/>
            <person name="Pati A."/>
            <person name="Chen A."/>
            <person name="Palaniappan K."/>
            <person name="Land M."/>
            <person name="Hauser L."/>
            <person name="Chang Y.J."/>
            <person name="Jeffries C.D."/>
            <person name="Rohde M."/>
            <person name="Spring S."/>
            <person name="Goker M."/>
            <person name="Wirth R."/>
            <person name="Woyke T."/>
            <person name="Bristow J."/>
            <person name="Eisen J.A."/>
            <person name="Markowitz V."/>
            <person name="Hugenholtz P."/>
            <person name="Klenk H.P."/>
            <person name="Kyrpides N.C."/>
        </authorList>
    </citation>
    <scope>NUCLEOTIDE SEQUENCE [LARGE SCALE GENOMIC DNA]</scope>
    <source>
        <strain evidence="2">DSM 14429 / JCM 11212 / NBRC 100878 / IC-017</strain>
    </source>
</reference>
<reference evidence="2" key="2">
    <citation type="journal article" date="2010" name="Stand. Genomic Sci.">
        <title>Complete genome sequence of Vulcanisaeta distributa type strain (IC-017T).</title>
        <authorList>
            <person name="Mavromatis K."/>
            <person name="Sikorski J."/>
            <person name="Pabst E."/>
            <person name="Teshima H."/>
            <person name="Lapidus A."/>
            <person name="Lucas S."/>
            <person name="Nolan M."/>
            <person name="Glavina Del Rio T."/>
            <person name="Cheng J."/>
            <person name="Bruce D."/>
            <person name="Goodwin L."/>
            <person name="Pitluck S."/>
            <person name="Liolios K."/>
            <person name="Ivanova N."/>
            <person name="Mikhailova N."/>
            <person name="Pati A."/>
            <person name="Chen A."/>
            <person name="Palaniappan K."/>
            <person name="Land M."/>
            <person name="Hauser L."/>
            <person name="Chang Y."/>
            <person name="Jeffries C."/>
            <person name="Rohde M."/>
            <person name="Spring S."/>
            <person name="Goker M."/>
            <person name="Wirth R."/>
            <person name="Woyke T."/>
            <person name="Bristow J."/>
            <person name="Eisen J."/>
            <person name="Markowitz V."/>
            <person name="Hugenholtz P."/>
            <person name="Klenk H."/>
            <person name="Kyrpides N."/>
        </authorList>
    </citation>
    <scope>NUCLEOTIDE SEQUENCE [LARGE SCALE GENOMIC DNA]</scope>
    <source>
        <strain evidence="2">DSM 14429 / JCM 11212 / NBRC 100878 / IC-017</strain>
    </source>
</reference>
<proteinExistence type="predicted"/>
<gene>
    <name evidence="1" type="ordered locus">Vdis_2230</name>
</gene>
<evidence type="ECO:0000313" key="1">
    <source>
        <dbReference type="EMBL" id="ADN51598.1"/>
    </source>
</evidence>
<protein>
    <submittedName>
        <fullName evidence="1">Uncharacterized protein</fullName>
    </submittedName>
</protein>